<dbReference type="AlphaFoldDB" id="A0A0F4GMY4"/>
<reference evidence="2 3" key="1">
    <citation type="submission" date="2015-03" db="EMBL/GenBank/DDBJ databases">
        <title>RNA-seq based gene annotation and comparative genomics of four Zymoseptoria species reveal species-specific pathogenicity related genes and transposable element activity.</title>
        <authorList>
            <person name="Grandaubert J."/>
            <person name="Bhattacharyya A."/>
            <person name="Stukenbrock E.H."/>
        </authorList>
    </citation>
    <scope>NUCLEOTIDE SEQUENCE [LARGE SCALE GENOMIC DNA]</scope>
    <source>
        <strain evidence="2 3">Zb18110</strain>
    </source>
</reference>
<dbReference type="STRING" id="1047168.A0A0F4GMY4"/>
<dbReference type="PANTHER" id="PTHR31749">
    <property type="entry name" value="KINETOCHORE-ASSOCIATED PROTEIN NSL1 HOMOLOG"/>
    <property type="match status" value="1"/>
</dbReference>
<evidence type="ECO:0000256" key="1">
    <source>
        <dbReference type="SAM" id="MobiDB-lite"/>
    </source>
</evidence>
<dbReference type="GO" id="GO:0000070">
    <property type="term" value="P:mitotic sister chromatid segregation"/>
    <property type="evidence" value="ECO:0007669"/>
    <property type="project" value="InterPro"/>
</dbReference>
<protein>
    <submittedName>
        <fullName evidence="2">Kinetochore protein mis14</fullName>
    </submittedName>
</protein>
<evidence type="ECO:0000313" key="3">
    <source>
        <dbReference type="Proteomes" id="UP000033647"/>
    </source>
</evidence>
<name>A0A0F4GMY4_9PEZI</name>
<dbReference type="InterPro" id="IPR013950">
    <property type="entry name" value="Mis14/Nsl1"/>
</dbReference>
<organism evidence="2 3">
    <name type="scientific">Zymoseptoria brevis</name>
    <dbReference type="NCBI Taxonomy" id="1047168"/>
    <lineage>
        <taxon>Eukaryota</taxon>
        <taxon>Fungi</taxon>
        <taxon>Dikarya</taxon>
        <taxon>Ascomycota</taxon>
        <taxon>Pezizomycotina</taxon>
        <taxon>Dothideomycetes</taxon>
        <taxon>Dothideomycetidae</taxon>
        <taxon>Mycosphaerellales</taxon>
        <taxon>Mycosphaerellaceae</taxon>
        <taxon>Zymoseptoria</taxon>
    </lineage>
</organism>
<comment type="caution">
    <text evidence="2">The sequence shown here is derived from an EMBL/GenBank/DDBJ whole genome shotgun (WGS) entry which is preliminary data.</text>
</comment>
<accession>A0A0F4GMY4</accession>
<sequence>MANIFESNALQPGQRATESTHRKIELQSPADLTYLIANVSAAAREKLNQHFPPDAVQGEDELRGRVEGLVDEYIRNTFNGAKDSISINGMDRAELEAELAKAQEGEELEPFDTRLAQRIQTLSTQVEHQTLALANLRRKAPQDTAAKFTASYEKQVEEYEGKWRSEQERRVAEAKGVTVAVGNVERVEEVAGTWRKGNEGLEELKRGLGGSVAGLEKATRAVGVVGEKR</sequence>
<dbReference type="GO" id="GO:0000444">
    <property type="term" value="C:MIS12/MIND type complex"/>
    <property type="evidence" value="ECO:0007669"/>
    <property type="project" value="TreeGrafter"/>
</dbReference>
<keyword evidence="3" id="KW-1185">Reference proteome</keyword>
<dbReference type="EMBL" id="LAFY01000394">
    <property type="protein sequence ID" value="KJX98598.1"/>
    <property type="molecule type" value="Genomic_DNA"/>
</dbReference>
<evidence type="ECO:0000313" key="2">
    <source>
        <dbReference type="EMBL" id="KJX98598.1"/>
    </source>
</evidence>
<gene>
    <name evidence="2" type="ORF">TI39_contig402g00015</name>
</gene>
<feature type="compositionally biased region" description="Polar residues" evidence="1">
    <location>
        <begin position="1"/>
        <end position="17"/>
    </location>
</feature>
<dbReference type="OrthoDB" id="2135762at2759"/>
<dbReference type="Proteomes" id="UP000033647">
    <property type="component" value="Unassembled WGS sequence"/>
</dbReference>
<dbReference type="PANTHER" id="PTHR31749:SF3">
    <property type="entry name" value="KINETOCHORE-ASSOCIATED PROTEIN NSL1 HOMOLOG"/>
    <property type="match status" value="1"/>
</dbReference>
<dbReference type="Pfam" id="PF08641">
    <property type="entry name" value="Mis14"/>
    <property type="match status" value="1"/>
</dbReference>
<proteinExistence type="predicted"/>
<feature type="region of interest" description="Disordered" evidence="1">
    <location>
        <begin position="1"/>
        <end position="23"/>
    </location>
</feature>